<dbReference type="Proteomes" id="UP001049518">
    <property type="component" value="Chromosome"/>
</dbReference>
<protein>
    <submittedName>
        <fullName evidence="2">ATP-grasp-modified RiPP</fullName>
    </submittedName>
</protein>
<dbReference type="InterPro" id="IPR025843">
    <property type="entry name" value="Actino_peptide"/>
</dbReference>
<dbReference type="RefSeq" id="WP_231332014.1">
    <property type="nucleotide sequence ID" value="NZ_CP059572.1"/>
</dbReference>
<evidence type="ECO:0000313" key="2">
    <source>
        <dbReference type="EMBL" id="QXJ25817.1"/>
    </source>
</evidence>
<dbReference type="InterPro" id="IPR026496">
    <property type="entry name" value="GRASP_targ"/>
</dbReference>
<proteinExistence type="predicted"/>
<organism evidence="2 3">
    <name type="scientific">Actinomadura graeca</name>
    <dbReference type="NCBI Taxonomy" id="2750812"/>
    <lineage>
        <taxon>Bacteria</taxon>
        <taxon>Bacillati</taxon>
        <taxon>Actinomycetota</taxon>
        <taxon>Actinomycetes</taxon>
        <taxon>Streptosporangiales</taxon>
        <taxon>Thermomonosporaceae</taxon>
        <taxon>Actinomadura</taxon>
    </lineage>
</organism>
<dbReference type="Pfam" id="PF14408">
    <property type="entry name" value="Actino_peptide"/>
    <property type="match status" value="1"/>
</dbReference>
<dbReference type="NCBIfam" id="TIGR04186">
    <property type="entry name" value="GRASP_targ"/>
    <property type="match status" value="1"/>
</dbReference>
<keyword evidence="3" id="KW-1185">Reference proteome</keyword>
<accession>A0ABX8R438</accession>
<feature type="compositionally biased region" description="Acidic residues" evidence="1">
    <location>
        <begin position="107"/>
        <end position="118"/>
    </location>
</feature>
<sequence length="118" mass="12608">MCARWRPIGVNEHPPVEGASPLDAQTTPFGRKDGAGAAPWGWSRAVDRLPESPSDYVGVVLDPLTQTARYIDADDQVIEAGRHGTNKTRGTATKSGGGDGKGPQEQVQDDNTTDYETD</sequence>
<gene>
    <name evidence="2" type="primary">tgmA</name>
    <name evidence="2" type="ORF">AGRA3207_007374</name>
</gene>
<dbReference type="EMBL" id="CP059572">
    <property type="protein sequence ID" value="QXJ25817.1"/>
    <property type="molecule type" value="Genomic_DNA"/>
</dbReference>
<evidence type="ECO:0000256" key="1">
    <source>
        <dbReference type="SAM" id="MobiDB-lite"/>
    </source>
</evidence>
<evidence type="ECO:0000313" key="3">
    <source>
        <dbReference type="Proteomes" id="UP001049518"/>
    </source>
</evidence>
<reference evidence="2" key="1">
    <citation type="submission" date="2020-07" db="EMBL/GenBank/DDBJ databases">
        <authorList>
            <person name="Tarantini F.S."/>
            <person name="Hong K.W."/>
            <person name="Chan K.G."/>
        </authorList>
    </citation>
    <scope>NUCLEOTIDE SEQUENCE</scope>
    <source>
        <strain evidence="2">32-07</strain>
    </source>
</reference>
<name>A0ABX8R438_9ACTN</name>
<feature type="region of interest" description="Disordered" evidence="1">
    <location>
        <begin position="1"/>
        <end position="40"/>
    </location>
</feature>
<feature type="region of interest" description="Disordered" evidence="1">
    <location>
        <begin position="74"/>
        <end position="118"/>
    </location>
</feature>